<keyword evidence="1" id="KW-0812">Transmembrane</keyword>
<keyword evidence="1" id="KW-0472">Membrane</keyword>
<comment type="caution">
    <text evidence="2">The sequence shown here is derived from an EMBL/GenBank/DDBJ whole genome shotgun (WGS) entry which is preliminary data.</text>
</comment>
<proteinExistence type="predicted"/>
<evidence type="ECO:0000313" key="2">
    <source>
        <dbReference type="EMBL" id="HGQ18181.1"/>
    </source>
</evidence>
<organism evidence="2">
    <name type="scientific">Ignisphaera aggregans</name>
    <dbReference type="NCBI Taxonomy" id="334771"/>
    <lineage>
        <taxon>Archaea</taxon>
        <taxon>Thermoproteota</taxon>
        <taxon>Thermoprotei</taxon>
        <taxon>Desulfurococcales</taxon>
        <taxon>Desulfurococcaceae</taxon>
        <taxon>Ignisphaera</taxon>
    </lineage>
</organism>
<keyword evidence="1" id="KW-1133">Transmembrane helix</keyword>
<dbReference type="EMBL" id="DTBZ01000081">
    <property type="protein sequence ID" value="HGQ18181.1"/>
    <property type="molecule type" value="Genomic_DNA"/>
</dbReference>
<sequence>MTEEVLEIDPELIKRASTMLAESLLNGEISIEYGKQIIFESEVYEVNLENVVSIVAGLTDPIGQIRDWITGVLRDLWGIIKSALAEIAAEILKKLGEVAPEVASRIADAIRIFSKGIADSINIIGGAITTQLYSIAGGITALSVSINNLGTSISGLISMIGTSLSTTILQVSHSISQSILMVATSITNSIVMVGAGISQTILSVSTSISQSILMVATSIAGGITQIATAVSAGIAQVASSIAFGIGQISGAIATATIQITGAIANGLNMLGGALSKLILDSFFSLSTGISMLSTSLSQAILTVGTSITTVIGGFVTTMIANMYLLAGKMDYAIGIMQTYFPTFTDSMVRGFKEMSSAINTAFKDLSSTLKDVYRDTVDKIRESMIEFSNTINTIMRESVRTISENMTVLTRTITENLKLFISVLLETSKMVTTTLIENFERTSRSILEVYEKTSKAIQEATSTFTDMLKANFEKISDALRESYQKSVQATIDTGESLRDYITETSRTMTDVILENLDKTMDKLRETLEKWAGMMEFIGKTFEGFVNSILLLPEKLEPTARKHAEYTWSEYWRRFYEETSADFKLVYQHIPRLFKEESPSPWDVLLRSILALEKGLTTSIVIVPVTFPPNAVVASPGTSEQAIRKAASMPLFFSPVGEMVSIMVTSLGGFFEAHVLPALSKIGEMIWNAITSFVQTVTGWIKSMVDAIWKAISSLAEGIANILIQSSTSILMGIGLPSASSVGISHSPEVELIRTETIKNTVKAPPIIKQLFDGLIDLGFNAISSLGELIYTLAGGMFDVLIEPVKRKYPDIIGKIATREEIQTSLKNLFLANLVIINMPLISQIVTRATSHILYQIGGAIYNSDFQSKLSLRPFGIGIDFNLNLGKLFGGALSHFSKELKDYADTLGAGLTYGLSIWLTQPLSKLGAFMARNIIPVELPTVDDILEMLRRALPHEKFNEIHAKAMYFLGLYGYSDAVINLMTSKIEEYHITIKDRFERERKIPLSLMYELPSASDVARMMVRDIIIELEDFRKIFKSRGMTDDIAVLYYLLHFRYPPPEKLWSFVTRGISGLLWYSPAPGEESVLRREAETVGGFVPVPASSLNFKGDILLKAFSAYMKWHDYARFSYISGFTSDNQIYIDTLADIPTKIDQRWMVRFGLYELLAEKGISITDPINAFVTKLVEGTARGQIALDLTNFCRTLQATGLHPYYVPIVAVAETINTITDERTLLRTGVLNLYKEGFLTLQGVDALFTGVINTAFKVAYYDVSTNQWKVGYINAPLRYLPMESKLMQLRAIIDRSLDILKDIQKDILTGYQEYIIETYEEFKTRFEKVIESINKIYAEEYKAVVGESPPEKLQLKFIEPYYQAYLNALQIWRDIYVIRRVRAWTMRWIGWLMYRIAFGVVKPEELSKLVEFLSKASKLTDFEKQFLKNTMEFMAQLSFREYIPTPSQLATLAEYVRIPDDVIVKVFDARGVPEEFRGMWLSYIRVRPIADDAKAVISAYRKALLYTPAEKPLPADLVSSVKKVMAMIGFTEEEEALLNLRVALEEYVLNIKEYAPPPSTLATLAEYVPIPRELIEKTMKLRRIPEEWASLWAKYIDIKPIADDVRGLITTLFRAIEYTEEAKEHIPKVEAIAREAGFSERELSIFKLRVELEELIYKSRSYVPTPITLASIAEVLPEARYFFDDMVKRLRISSEWASLWAKYIDIRPLIDDIKKMLSRAEDLFCTFMITEEAFMAILKSVQELLGYTDKEIDFLLYTTKLRRHHVAWREVIGDVDRMVMLSEYSPTAREFALGTLYKMIDSLNIDDNTKALLKKMWEDFIRIRPVIDEVKKYVTDLINAYIEGTISQQIFESELEALKEWGLDDYEIQFYKAIATLRKARKLKIQFY</sequence>
<feature type="transmembrane region" description="Helical" evidence="1">
    <location>
        <begin position="179"/>
        <end position="201"/>
    </location>
</feature>
<feature type="transmembrane region" description="Helical" evidence="1">
    <location>
        <begin position="307"/>
        <end position="326"/>
    </location>
</feature>
<dbReference type="InterPro" id="IPR016024">
    <property type="entry name" value="ARM-type_fold"/>
</dbReference>
<name>A0A7J3JQE6_9CREN</name>
<gene>
    <name evidence="2" type="ORF">ENU30_04310</name>
</gene>
<reference evidence="2" key="1">
    <citation type="journal article" date="2020" name="mSystems">
        <title>Genome- and Community-Level Interaction Insights into Carbon Utilization and Element Cycling Functions of Hydrothermarchaeota in Hydrothermal Sediment.</title>
        <authorList>
            <person name="Zhou Z."/>
            <person name="Liu Y."/>
            <person name="Xu W."/>
            <person name="Pan J."/>
            <person name="Luo Z.H."/>
            <person name="Li M."/>
        </authorList>
    </citation>
    <scope>NUCLEOTIDE SEQUENCE [LARGE SCALE GENOMIC DNA]</scope>
    <source>
        <strain evidence="2">SpSt-657</strain>
    </source>
</reference>
<evidence type="ECO:0000256" key="1">
    <source>
        <dbReference type="SAM" id="Phobius"/>
    </source>
</evidence>
<feature type="transmembrane region" description="Helical" evidence="1">
    <location>
        <begin position="241"/>
        <end position="265"/>
    </location>
</feature>
<feature type="transmembrane region" description="Helical" evidence="1">
    <location>
        <begin position="277"/>
        <end position="301"/>
    </location>
</feature>
<dbReference type="Gene3D" id="1.20.120.20">
    <property type="entry name" value="Apolipoprotein"/>
    <property type="match status" value="1"/>
</dbReference>
<accession>A0A7J3JQE6</accession>
<feature type="transmembrane region" description="Helical" evidence="1">
    <location>
        <begin position="213"/>
        <end position="235"/>
    </location>
</feature>
<dbReference type="SUPFAM" id="SSF48371">
    <property type="entry name" value="ARM repeat"/>
    <property type="match status" value="1"/>
</dbReference>
<protein>
    <submittedName>
        <fullName evidence="2">Uncharacterized protein</fullName>
    </submittedName>
</protein>